<feature type="chain" id="PRO_5045634872" description="MARVEL domain-containing protein" evidence="2">
    <location>
        <begin position="23"/>
        <end position="155"/>
    </location>
</feature>
<evidence type="ECO:0000256" key="1">
    <source>
        <dbReference type="SAM" id="Phobius"/>
    </source>
</evidence>
<reference evidence="3 4" key="1">
    <citation type="submission" date="2020-05" db="EMBL/GenBank/DDBJ databases">
        <title>Ceratocystis lukuohia genome.</title>
        <authorList>
            <person name="Harrington T.C."/>
            <person name="Kim K."/>
            <person name="Mayers C.G."/>
        </authorList>
    </citation>
    <scope>NUCLEOTIDE SEQUENCE [LARGE SCALE GENOMIC DNA]</scope>
    <source>
        <strain evidence="3 4">C4212</strain>
    </source>
</reference>
<dbReference type="PANTHER" id="PTHR42083:SF1">
    <property type="entry name" value="MARVEL DOMAIN-CONTAINING PROTEIN"/>
    <property type="match status" value="1"/>
</dbReference>
<keyword evidence="1" id="KW-0812">Transmembrane</keyword>
<keyword evidence="4" id="KW-1185">Reference proteome</keyword>
<proteinExistence type="predicted"/>
<evidence type="ECO:0008006" key="5">
    <source>
        <dbReference type="Google" id="ProtNLM"/>
    </source>
</evidence>
<feature type="signal peptide" evidence="2">
    <location>
        <begin position="1"/>
        <end position="22"/>
    </location>
</feature>
<evidence type="ECO:0000313" key="4">
    <source>
        <dbReference type="Proteomes" id="UP001610728"/>
    </source>
</evidence>
<name>A0ABR4MF39_9PEZI</name>
<dbReference type="RefSeq" id="XP_070858054.1">
    <property type="nucleotide sequence ID" value="XM_071004080.1"/>
</dbReference>
<dbReference type="Proteomes" id="UP001610728">
    <property type="component" value="Unassembled WGS sequence"/>
</dbReference>
<gene>
    <name evidence="3" type="ORF">HOO65_060704</name>
</gene>
<keyword evidence="1" id="KW-0472">Membrane</keyword>
<protein>
    <recommendedName>
        <fullName evidence="5">MARVEL domain-containing protein</fullName>
    </recommendedName>
</protein>
<keyword evidence="2" id="KW-0732">Signal</keyword>
<evidence type="ECO:0000313" key="3">
    <source>
        <dbReference type="EMBL" id="KAL2886874.1"/>
    </source>
</evidence>
<evidence type="ECO:0000256" key="2">
    <source>
        <dbReference type="SAM" id="SignalP"/>
    </source>
</evidence>
<feature type="transmembrane region" description="Helical" evidence="1">
    <location>
        <begin position="45"/>
        <end position="65"/>
    </location>
</feature>
<accession>A0ABR4MF39</accession>
<feature type="transmembrane region" description="Helical" evidence="1">
    <location>
        <begin position="77"/>
        <end position="95"/>
    </location>
</feature>
<dbReference type="PANTHER" id="PTHR42083">
    <property type="entry name" value="MARVEL DOMAIN-CONTAINING PROTEIN"/>
    <property type="match status" value="1"/>
</dbReference>
<feature type="transmembrane region" description="Helical" evidence="1">
    <location>
        <begin position="115"/>
        <end position="137"/>
    </location>
</feature>
<organism evidence="3 4">
    <name type="scientific">Ceratocystis lukuohia</name>
    <dbReference type="NCBI Taxonomy" id="2019550"/>
    <lineage>
        <taxon>Eukaryota</taxon>
        <taxon>Fungi</taxon>
        <taxon>Dikarya</taxon>
        <taxon>Ascomycota</taxon>
        <taxon>Pezizomycotina</taxon>
        <taxon>Sordariomycetes</taxon>
        <taxon>Hypocreomycetidae</taxon>
        <taxon>Microascales</taxon>
        <taxon>Ceratocystidaceae</taxon>
        <taxon>Ceratocystis</taxon>
    </lineage>
</organism>
<dbReference type="GeneID" id="98120100"/>
<sequence>MRCGSTSFVILRLMLFASATGATRHRIGWVTFSHCATLLLTTIPTLHQVFAEVVAGLSCLTALIYLIPHVPRSNLEVAWDSVLVILWLVLTARFAQGYLGPEPRKPGPDYVRLRWSVYLDMVGLALWTVDAIAVLIYKAINRERRSRFAGQGSKA</sequence>
<keyword evidence="1" id="KW-1133">Transmembrane helix</keyword>
<comment type="caution">
    <text evidence="3">The sequence shown here is derived from an EMBL/GenBank/DDBJ whole genome shotgun (WGS) entry which is preliminary data.</text>
</comment>
<dbReference type="EMBL" id="JABSNW010000006">
    <property type="protein sequence ID" value="KAL2886874.1"/>
    <property type="molecule type" value="Genomic_DNA"/>
</dbReference>